<keyword evidence="3" id="KW-0677">Repeat</keyword>
<dbReference type="AlphaFoldDB" id="A0A1N7MPR7"/>
<dbReference type="GO" id="GO:0005509">
    <property type="term" value="F:calcium ion binding"/>
    <property type="evidence" value="ECO:0007669"/>
    <property type="project" value="InterPro"/>
</dbReference>
<protein>
    <submittedName>
        <fullName evidence="5">Por secretion system C-terminal sorting domain-containing protein</fullName>
    </submittedName>
</protein>
<proteinExistence type="predicted"/>
<reference evidence="6" key="1">
    <citation type="submission" date="2017-01" db="EMBL/GenBank/DDBJ databases">
        <authorList>
            <person name="Varghese N."/>
            <person name="Submissions S."/>
        </authorList>
    </citation>
    <scope>NUCLEOTIDE SEQUENCE [LARGE SCALE GENOMIC DNA]</scope>
    <source>
        <strain evidence="6">DSM 23145</strain>
    </source>
</reference>
<dbReference type="PANTHER" id="PTHR47566">
    <property type="match status" value="1"/>
</dbReference>
<dbReference type="PROSITE" id="PS50222">
    <property type="entry name" value="EF_HAND_2"/>
    <property type="match status" value="1"/>
</dbReference>
<organism evidence="5 6">
    <name type="scientific">Kaistella chaponensis</name>
    <dbReference type="NCBI Taxonomy" id="713588"/>
    <lineage>
        <taxon>Bacteria</taxon>
        <taxon>Pseudomonadati</taxon>
        <taxon>Bacteroidota</taxon>
        <taxon>Flavobacteriia</taxon>
        <taxon>Flavobacteriales</taxon>
        <taxon>Weeksellaceae</taxon>
        <taxon>Chryseobacterium group</taxon>
        <taxon>Kaistella</taxon>
    </lineage>
</organism>
<dbReference type="PANTHER" id="PTHR47566:SF1">
    <property type="entry name" value="PROTEIN NUD1"/>
    <property type="match status" value="1"/>
</dbReference>
<feature type="domain" description="EF-hand" evidence="4">
    <location>
        <begin position="25"/>
        <end position="60"/>
    </location>
</feature>
<dbReference type="InterPro" id="IPR002048">
    <property type="entry name" value="EF_hand_dom"/>
</dbReference>
<evidence type="ECO:0000313" key="6">
    <source>
        <dbReference type="Proteomes" id="UP000185839"/>
    </source>
</evidence>
<dbReference type="Pfam" id="PF18962">
    <property type="entry name" value="Por_Secre_tail"/>
    <property type="match status" value="1"/>
</dbReference>
<dbReference type="InterPro" id="IPR026444">
    <property type="entry name" value="Secre_tail"/>
</dbReference>
<dbReference type="OrthoDB" id="8901262at2"/>
<keyword evidence="6" id="KW-1185">Reference proteome</keyword>
<keyword evidence="2" id="KW-0732">Signal</keyword>
<dbReference type="Gene3D" id="3.80.10.10">
    <property type="entry name" value="Ribonuclease Inhibitor"/>
    <property type="match status" value="1"/>
</dbReference>
<dbReference type="EMBL" id="FTOI01000009">
    <property type="protein sequence ID" value="SIS88133.1"/>
    <property type="molecule type" value="Genomic_DNA"/>
</dbReference>
<dbReference type="GO" id="GO:0035591">
    <property type="term" value="F:signaling adaptor activity"/>
    <property type="evidence" value="ECO:0007669"/>
    <property type="project" value="TreeGrafter"/>
</dbReference>
<gene>
    <name evidence="5" type="ORF">SAMN05421789_109134</name>
</gene>
<dbReference type="InterPro" id="IPR052574">
    <property type="entry name" value="CDIRP"/>
</dbReference>
<dbReference type="NCBIfam" id="TIGR04183">
    <property type="entry name" value="Por_Secre_tail"/>
    <property type="match status" value="1"/>
</dbReference>
<evidence type="ECO:0000313" key="5">
    <source>
        <dbReference type="EMBL" id="SIS88133.1"/>
    </source>
</evidence>
<dbReference type="InterPro" id="IPR032675">
    <property type="entry name" value="LRR_dom_sf"/>
</dbReference>
<evidence type="ECO:0000256" key="2">
    <source>
        <dbReference type="ARBA" id="ARBA00022729"/>
    </source>
</evidence>
<sequence length="366" mass="41034">MKKALLFLFVGGFFSAQNVQFTDINFKKAIIKAYPEVDADKDGEISFEDAKRLTSIRNLSSFPSITNANGIEAFTNLTELDLGQKDLTSIDVSANTKLITLNLRQNKLQGSFNVSNLSELKTLELNKNVLTEIILPQNGNLEVLYCNENKLTQLNVTNLPNLKKLFLVSNSIFTLDLSQNLLLDRLHLDNNKLVNLHLDNLSKLNWFSANNNLLTTITFSNNPLLKTILAQNNRLESLNFQDGFANALTMVNLTGNLGFNRIIKDCSDTLPIITVNVEDNCSVLGVNLSPRKVLVIYPNPASDNLYFSDSVFVENYSISDAEGKLVISKNLNRDVKLISVEFLSKGVFTLRVRTRNGEVIHRFLKK</sequence>
<name>A0A1N7MPR7_9FLAO</name>
<dbReference type="SUPFAM" id="SSF52058">
    <property type="entry name" value="L domain-like"/>
    <property type="match status" value="1"/>
</dbReference>
<evidence type="ECO:0000256" key="1">
    <source>
        <dbReference type="ARBA" id="ARBA00022614"/>
    </source>
</evidence>
<evidence type="ECO:0000259" key="4">
    <source>
        <dbReference type="PROSITE" id="PS50222"/>
    </source>
</evidence>
<dbReference type="Proteomes" id="UP000185839">
    <property type="component" value="Unassembled WGS sequence"/>
</dbReference>
<evidence type="ECO:0000256" key="3">
    <source>
        <dbReference type="ARBA" id="ARBA00022737"/>
    </source>
</evidence>
<keyword evidence="1" id="KW-0433">Leucine-rich repeat</keyword>
<dbReference type="RefSeq" id="WP_076387448.1">
    <property type="nucleotide sequence ID" value="NZ_FTOI01000009.1"/>
</dbReference>
<accession>A0A1N7MPR7</accession>